<dbReference type="Proteomes" id="UP001160301">
    <property type="component" value="Unassembled WGS sequence"/>
</dbReference>
<protein>
    <recommendedName>
        <fullName evidence="3">RCK C-terminal domain-containing protein</fullName>
    </recommendedName>
</protein>
<reference evidence="1 2" key="1">
    <citation type="submission" date="2023-04" db="EMBL/GenBank/DDBJ databases">
        <title>The genome sequence of Polyangium sorediatum DSM14670.</title>
        <authorList>
            <person name="Zhang X."/>
        </authorList>
    </citation>
    <scope>NUCLEOTIDE SEQUENCE [LARGE SCALE GENOMIC DNA]</scope>
    <source>
        <strain evidence="1 2">DSM 14670</strain>
    </source>
</reference>
<proteinExistence type="predicted"/>
<comment type="caution">
    <text evidence="1">The sequence shown here is derived from an EMBL/GenBank/DDBJ whole genome shotgun (WGS) entry which is preliminary data.</text>
</comment>
<sequence length="430" mass="45892">MHEVGLLRGLTVEALRVLLPEVEEAAKHERENDPFGNEDDPRNLTDRWLDHVFYLHLAKAGPAEGALTSSVSLADLTSMLAGDAPPKIVLTDATNRRAGRKVRVSFPPSAHASVDVLCKSTEDLAAVASYALRKVDDPRCFVRVEGDPRFLLASLETLYLLVTPEQVRALVELGILRDDEEISDIVEPIAGPPVPYLEVQGIAAAGEKAKLQSSVLAMPRGGDWEIQGRMVRAPQGPHATNLSGHAYARLYKIKGWQPSPRPTSDTFSAKWEMVPGALLAILDGGDDAERASERVQAALDELKSAACNADRGAPTALPEPPEVAMVTAQIGAAELLVRRRGTAMAIVVRDGLALEPGEAQMPLEPGDTVVLGTDLGAAVTRDEIAAVAAKPGNDGPVSSLLERAAKGGAVRPALLIARVALRQRNHADVW</sequence>
<organism evidence="1 2">
    <name type="scientific">Polyangium sorediatum</name>
    <dbReference type="NCBI Taxonomy" id="889274"/>
    <lineage>
        <taxon>Bacteria</taxon>
        <taxon>Pseudomonadati</taxon>
        <taxon>Myxococcota</taxon>
        <taxon>Polyangia</taxon>
        <taxon>Polyangiales</taxon>
        <taxon>Polyangiaceae</taxon>
        <taxon>Polyangium</taxon>
    </lineage>
</organism>
<dbReference type="EMBL" id="JARZHI010000117">
    <property type="protein sequence ID" value="MDI1437305.1"/>
    <property type="molecule type" value="Genomic_DNA"/>
</dbReference>
<keyword evidence="2" id="KW-1185">Reference proteome</keyword>
<evidence type="ECO:0008006" key="3">
    <source>
        <dbReference type="Google" id="ProtNLM"/>
    </source>
</evidence>
<name>A0ABT6P9J9_9BACT</name>
<accession>A0ABT6P9J9</accession>
<gene>
    <name evidence="1" type="ORF">QHF89_47800</name>
</gene>
<evidence type="ECO:0000313" key="2">
    <source>
        <dbReference type="Proteomes" id="UP001160301"/>
    </source>
</evidence>
<evidence type="ECO:0000313" key="1">
    <source>
        <dbReference type="EMBL" id="MDI1437305.1"/>
    </source>
</evidence>